<dbReference type="PANTHER" id="PTHR30332">
    <property type="entry name" value="PROBABLE GENERAL SECRETION PATHWAY PROTEIN D"/>
    <property type="match status" value="1"/>
</dbReference>
<dbReference type="RefSeq" id="WP_036016903.1">
    <property type="nucleotide sequence ID" value="NZ_PDDX01000001.1"/>
</dbReference>
<name>A0A2C6C0W3_9GAMM</name>
<keyword evidence="2" id="KW-1133">Transmembrane helix</keyword>
<comment type="similarity">
    <text evidence="1">Belongs to the bacterial secretin family.</text>
</comment>
<keyword evidence="6" id="KW-1185">Reference proteome</keyword>
<dbReference type="InterPro" id="IPR050810">
    <property type="entry name" value="Bact_Secretion_Sys_Channel"/>
</dbReference>
<dbReference type="AlphaFoldDB" id="A0A2C6C0W3"/>
<dbReference type="EMBL" id="PDDX01000001">
    <property type="protein sequence ID" value="PHI29990.1"/>
    <property type="molecule type" value="Genomic_DNA"/>
</dbReference>
<dbReference type="InterPro" id="IPR004846">
    <property type="entry name" value="T2SS/T3SS_dom"/>
</dbReference>
<feature type="transmembrane region" description="Helical" evidence="2">
    <location>
        <begin position="12"/>
        <end position="33"/>
    </location>
</feature>
<gene>
    <name evidence="5" type="ORF">CRN84_11895</name>
</gene>
<organism evidence="5 6">
    <name type="scientific">Budvicia aquatica</name>
    <dbReference type="NCBI Taxonomy" id="82979"/>
    <lineage>
        <taxon>Bacteria</taxon>
        <taxon>Pseudomonadati</taxon>
        <taxon>Pseudomonadota</taxon>
        <taxon>Gammaproteobacteria</taxon>
        <taxon>Enterobacterales</taxon>
        <taxon>Budviciaceae</taxon>
        <taxon>Budvicia</taxon>
    </lineage>
</organism>
<evidence type="ECO:0000259" key="3">
    <source>
        <dbReference type="Pfam" id="PF00263"/>
    </source>
</evidence>
<protein>
    <submittedName>
        <fullName evidence="5">Secretin</fullName>
    </submittedName>
</protein>
<dbReference type="InterPro" id="IPR032789">
    <property type="entry name" value="T2SS-T3SS_pil_N"/>
</dbReference>
<evidence type="ECO:0000256" key="2">
    <source>
        <dbReference type="SAM" id="Phobius"/>
    </source>
</evidence>
<evidence type="ECO:0000313" key="5">
    <source>
        <dbReference type="EMBL" id="PHI29990.1"/>
    </source>
</evidence>
<dbReference type="Proteomes" id="UP000224974">
    <property type="component" value="Unassembled WGS sequence"/>
</dbReference>
<reference evidence="6" key="1">
    <citation type="submission" date="2017-09" db="EMBL/GenBank/DDBJ databases">
        <title>FDA dAtabase for Regulatory Grade micrObial Sequences (FDA-ARGOS): Supporting development and validation of Infectious Disease Dx tests.</title>
        <authorList>
            <person name="Minogue T."/>
            <person name="Wolcott M."/>
            <person name="Wasieloski L."/>
            <person name="Aguilar W."/>
            <person name="Moore D."/>
            <person name="Tallon L."/>
            <person name="Sadzewicz L."/>
            <person name="Ott S."/>
            <person name="Zhao X."/>
            <person name="Nagaraj S."/>
            <person name="Vavikolanu K."/>
            <person name="Aluvathingal J."/>
            <person name="Nadendla S."/>
            <person name="Sichtig H."/>
        </authorList>
    </citation>
    <scope>NUCLEOTIDE SEQUENCE [LARGE SCALE GENOMIC DNA]</scope>
    <source>
        <strain evidence="6">FDAARGOS_387</strain>
    </source>
</reference>
<dbReference type="OrthoDB" id="9779724at2"/>
<feature type="domain" description="Type II/III secretion system secretin-like" evidence="3">
    <location>
        <begin position="254"/>
        <end position="411"/>
    </location>
</feature>
<keyword evidence="2" id="KW-0472">Membrane</keyword>
<evidence type="ECO:0000313" key="6">
    <source>
        <dbReference type="Proteomes" id="UP000224974"/>
    </source>
</evidence>
<evidence type="ECO:0000259" key="4">
    <source>
        <dbReference type="Pfam" id="PF13629"/>
    </source>
</evidence>
<proteinExistence type="inferred from homology"/>
<evidence type="ECO:0000256" key="1">
    <source>
        <dbReference type="RuleBase" id="RU004003"/>
    </source>
</evidence>
<dbReference type="PANTHER" id="PTHR30332:SF17">
    <property type="entry name" value="TYPE IV PILIATION SYSTEM PROTEIN DR_0774-RELATED"/>
    <property type="match status" value="1"/>
</dbReference>
<keyword evidence="2" id="KW-0812">Transmembrane</keyword>
<sequence>MNTNKTASWLQIQKLFGSLVCISIIFIFTSAWANAKSTYIKEGEARTFKVTQDIGTVFISNPEIADYELVDNRQLVVFARKNGRSQLVVYGGENATPLISMDIVVDPLLGNIADDIAAEYPGSQIEISQYGKGYVVSGTVPSEEARDGIYMTVGEALGLKRKIRELKYTTGGGKGGDSNEDVGFMERTTFEGLVNRMKLPMANQVNVKLSVVEVSKKFMDNVGIDWSNAGLPTGQFSLTKFKFDATTLNNMIYAMKNDSIARVLAEPNLSVMSGETADFLVGGEIPIVTTNSDGVSVTYKEFGVKLGIAAKVENQNQIKLRLSEEISNLDGEYQMGIFNIPKLKSRKARTTVELADGDSFILAGLLNENDRETLSGIPFISEIPILGSLFRHATTERERTELVVVATVNLVKPISSRDAVLPDFSRSTVAERFFNLSSVSEPKSRKQVAEFLSKGGFAQ</sequence>
<dbReference type="STRING" id="1111728.GCA_000427805_01687"/>
<dbReference type="Pfam" id="PF13629">
    <property type="entry name" value="T2SS-T3SS_pil_N"/>
    <property type="match status" value="1"/>
</dbReference>
<dbReference type="Pfam" id="PF00263">
    <property type="entry name" value="Secretin"/>
    <property type="match status" value="1"/>
</dbReference>
<accession>A0A2C6C0W3</accession>
<feature type="domain" description="Pilus formation protein N-terminal" evidence="4">
    <location>
        <begin position="35"/>
        <end position="105"/>
    </location>
</feature>
<comment type="caution">
    <text evidence="5">The sequence shown here is derived from an EMBL/GenBank/DDBJ whole genome shotgun (WGS) entry which is preliminary data.</text>
</comment>
<dbReference type="GO" id="GO:0009306">
    <property type="term" value="P:protein secretion"/>
    <property type="evidence" value="ECO:0007669"/>
    <property type="project" value="InterPro"/>
</dbReference>
<dbReference type="GO" id="GO:0015627">
    <property type="term" value="C:type II protein secretion system complex"/>
    <property type="evidence" value="ECO:0007669"/>
    <property type="project" value="TreeGrafter"/>
</dbReference>